<dbReference type="CDD" id="cd19978">
    <property type="entry name" value="PBP1_ABC_ligand_binding-like"/>
    <property type="match status" value="1"/>
</dbReference>
<evidence type="ECO:0000256" key="3">
    <source>
        <dbReference type="ARBA" id="ARBA00022729"/>
    </source>
</evidence>
<dbReference type="PANTHER" id="PTHR47235:SF1">
    <property type="entry name" value="BLR6548 PROTEIN"/>
    <property type="match status" value="1"/>
</dbReference>
<dbReference type="InterPro" id="IPR028081">
    <property type="entry name" value="Leu-bd"/>
</dbReference>
<dbReference type="Gene3D" id="3.40.50.2300">
    <property type="match status" value="2"/>
</dbReference>
<dbReference type="SUPFAM" id="SSF53822">
    <property type="entry name" value="Periplasmic binding protein-like I"/>
    <property type="match status" value="1"/>
</dbReference>
<evidence type="ECO:0000256" key="4">
    <source>
        <dbReference type="ARBA" id="ARBA00022970"/>
    </source>
</evidence>
<dbReference type="EMBL" id="JAAGOH010000017">
    <property type="protein sequence ID" value="NDY92379.1"/>
    <property type="molecule type" value="Genomic_DNA"/>
</dbReference>
<organism evidence="6 7">
    <name type="scientific">Ideonella livida</name>
    <dbReference type="NCBI Taxonomy" id="2707176"/>
    <lineage>
        <taxon>Bacteria</taxon>
        <taxon>Pseudomonadati</taxon>
        <taxon>Pseudomonadota</taxon>
        <taxon>Betaproteobacteria</taxon>
        <taxon>Burkholderiales</taxon>
        <taxon>Sphaerotilaceae</taxon>
        <taxon>Ideonella</taxon>
    </lineage>
</organism>
<evidence type="ECO:0000256" key="2">
    <source>
        <dbReference type="ARBA" id="ARBA00022448"/>
    </source>
</evidence>
<dbReference type="InterPro" id="IPR028082">
    <property type="entry name" value="Peripla_BP_I"/>
</dbReference>
<accession>A0A7C9TJV5</accession>
<reference evidence="6 7" key="1">
    <citation type="submission" date="2020-02" db="EMBL/GenBank/DDBJ databases">
        <title>Ideonella bacterium strain TBM-1.</title>
        <authorList>
            <person name="Chen W.-M."/>
        </authorList>
    </citation>
    <scope>NUCLEOTIDE SEQUENCE [LARGE SCALE GENOMIC DNA]</scope>
    <source>
        <strain evidence="6 7">TBM-1</strain>
    </source>
</reference>
<dbReference type="Proteomes" id="UP000484255">
    <property type="component" value="Unassembled WGS sequence"/>
</dbReference>
<comment type="caution">
    <text evidence="6">The sequence shown here is derived from an EMBL/GenBank/DDBJ whole genome shotgun (WGS) entry which is preliminary data.</text>
</comment>
<dbReference type="Pfam" id="PF13458">
    <property type="entry name" value="Peripla_BP_6"/>
    <property type="match status" value="1"/>
</dbReference>
<dbReference type="AlphaFoldDB" id="A0A7C9TJV5"/>
<keyword evidence="2" id="KW-0813">Transport</keyword>
<gene>
    <name evidence="6" type="ORF">G3A44_14410</name>
</gene>
<evidence type="ECO:0000259" key="5">
    <source>
        <dbReference type="Pfam" id="PF13458"/>
    </source>
</evidence>
<evidence type="ECO:0000313" key="6">
    <source>
        <dbReference type="EMBL" id="NDY92379.1"/>
    </source>
</evidence>
<keyword evidence="4" id="KW-0029">Amino-acid transport</keyword>
<dbReference type="InterPro" id="IPR000709">
    <property type="entry name" value="Leu_Ile_Val-bd"/>
</dbReference>
<dbReference type="GO" id="GO:0006865">
    <property type="term" value="P:amino acid transport"/>
    <property type="evidence" value="ECO:0007669"/>
    <property type="project" value="UniProtKB-KW"/>
</dbReference>
<evidence type="ECO:0000256" key="1">
    <source>
        <dbReference type="ARBA" id="ARBA00010062"/>
    </source>
</evidence>
<feature type="domain" description="Leucine-binding protein" evidence="5">
    <location>
        <begin position="33"/>
        <end position="361"/>
    </location>
</feature>
<name>A0A7C9TJV5_9BURK</name>
<protein>
    <submittedName>
        <fullName evidence="6">ABC transporter substrate-binding protein</fullName>
    </submittedName>
</protein>
<dbReference type="PRINTS" id="PR00337">
    <property type="entry name" value="LEUILEVALBP"/>
</dbReference>
<keyword evidence="3" id="KW-0732">Signal</keyword>
<keyword evidence="7" id="KW-1185">Reference proteome</keyword>
<comment type="similarity">
    <text evidence="1">Belongs to the leucine-binding protein family.</text>
</comment>
<proteinExistence type="inferred from homology"/>
<evidence type="ECO:0000313" key="7">
    <source>
        <dbReference type="Proteomes" id="UP000484255"/>
    </source>
</evidence>
<dbReference type="PANTHER" id="PTHR47235">
    <property type="entry name" value="BLR6548 PROTEIN"/>
    <property type="match status" value="1"/>
</dbReference>
<sequence>MDRRAALGGMAAWAGAWALPARAQRESGRLVLGQSAAFSGPAAQLGTQMNRGARLVLDAVNAQGGVNGQTLELRTLDDGYEPARCKANTERFIDEGVFALFGYVGTPTTLAAMPVLQEAKVPLFAPFTGAGALREPFSRQVFHLRASYDDETALIVKQLTSLDLRRVAVFRQNDSYGQAGLDGVRKALAAKGLEPVAVATVERNSAEVGAAVKALMAARPDAVVQVSAYRSCAAFIREARAAGFGGTFYNVSFVGTQALADELGKDGRGVVISQVMPFPYSNSTPVVREYLEALKASGNGDKPNYSSLEGFLAAKVLVDGLRRAGGKASREGLITGLESIQNQDYGGFRVTFGPRDHVGSHFVELSMLTETGSVRR</sequence>